<dbReference type="Proteomes" id="UP000326924">
    <property type="component" value="Unassembled WGS sequence"/>
</dbReference>
<name>A0A5J5EV66_9PEZI</name>
<gene>
    <name evidence="2" type="ORF">FN846DRAFT_951610</name>
    <name evidence="3" type="ORF">FN846DRAFT_951649</name>
</gene>
<feature type="compositionally biased region" description="Polar residues" evidence="1">
    <location>
        <begin position="78"/>
        <end position="89"/>
    </location>
</feature>
<dbReference type="EMBL" id="VXIS01000102">
    <property type="protein sequence ID" value="KAA8905001.1"/>
    <property type="molecule type" value="Genomic_DNA"/>
</dbReference>
<proteinExistence type="predicted"/>
<organism evidence="3 4">
    <name type="scientific">Sphaerosporella brunnea</name>
    <dbReference type="NCBI Taxonomy" id="1250544"/>
    <lineage>
        <taxon>Eukaryota</taxon>
        <taxon>Fungi</taxon>
        <taxon>Dikarya</taxon>
        <taxon>Ascomycota</taxon>
        <taxon>Pezizomycotina</taxon>
        <taxon>Pezizomycetes</taxon>
        <taxon>Pezizales</taxon>
        <taxon>Pyronemataceae</taxon>
        <taxon>Sphaerosporella</taxon>
    </lineage>
</organism>
<sequence>MKASRRDAFKADPSHDNSEDKQYRRDYPVPGSAGFRNDTPLSWFNTDPSVEDLSKEISQFPSKPEVSTFPESRPQETFVETPSVATGASDSPAVREKTSSWASFIQRATAPRMRKEQRLHGAPVTSPALASPPGGESEHCAITQDNNISDAFLDVDHLRHREGQTPGRHISNEIALAMAAVATGRIQDQSFRGHEFNDELRGSILPPEAYDFQNVSQLSLKSCSAAHGVGLRGGASASKSYSPTTFPDRKDSPTIAPHNTRPPSAQRYSPTFHRLSSGAASPDNKPRSQMSTSLASIDSEGSWLSGKIVTRQSVHQLSPLRTSDDDDYFTGLDHHSRDVGGGSDGCGARSDLDDMAEDKSAASEDECNMWREGPGKRIQLEGPTRAISRPGILNSFDEPRPFQFPQHDTATIPNQISPEFGTPLQLSVQLTESYHAR</sequence>
<feature type="compositionally biased region" description="Basic and acidic residues" evidence="1">
    <location>
        <begin position="1"/>
        <end position="27"/>
    </location>
</feature>
<evidence type="ECO:0000313" key="3">
    <source>
        <dbReference type="EMBL" id="KAA8905005.1"/>
    </source>
</evidence>
<feature type="region of interest" description="Disordered" evidence="1">
    <location>
        <begin position="59"/>
        <end position="138"/>
    </location>
</feature>
<feature type="region of interest" description="Disordered" evidence="1">
    <location>
        <begin position="334"/>
        <end position="366"/>
    </location>
</feature>
<reference evidence="3 4" key="1">
    <citation type="submission" date="2019-09" db="EMBL/GenBank/DDBJ databases">
        <title>Draft genome of the ectomycorrhizal ascomycete Sphaerosporella brunnea.</title>
        <authorList>
            <consortium name="DOE Joint Genome Institute"/>
            <person name="Benucci G.M."/>
            <person name="Marozzi G."/>
            <person name="Antonielli L."/>
            <person name="Sanchez S."/>
            <person name="Marco P."/>
            <person name="Wang X."/>
            <person name="Falini L.B."/>
            <person name="Barry K."/>
            <person name="Haridas S."/>
            <person name="Lipzen A."/>
            <person name="Labutti K."/>
            <person name="Grigoriev I.V."/>
            <person name="Murat C."/>
            <person name="Martin F."/>
            <person name="Albertini E."/>
            <person name="Donnini D."/>
            <person name="Bonito G."/>
        </authorList>
    </citation>
    <scope>NUCLEOTIDE SEQUENCE [LARGE SCALE GENOMIC DNA]</scope>
    <source>
        <strain evidence="3 4">Sb_GMNB300</strain>
    </source>
</reference>
<protein>
    <submittedName>
        <fullName evidence="3">Uncharacterized protein</fullName>
    </submittedName>
</protein>
<dbReference type="OrthoDB" id="4152802at2759"/>
<dbReference type="EMBL" id="VXIS01000102">
    <property type="protein sequence ID" value="KAA8905005.1"/>
    <property type="molecule type" value="Genomic_DNA"/>
</dbReference>
<comment type="caution">
    <text evidence="3">The sequence shown here is derived from an EMBL/GenBank/DDBJ whole genome shotgun (WGS) entry which is preliminary data.</text>
</comment>
<accession>A0A5J5EV66</accession>
<feature type="region of interest" description="Disordered" evidence="1">
    <location>
        <begin position="1"/>
        <end position="47"/>
    </location>
</feature>
<feature type="region of interest" description="Disordered" evidence="1">
    <location>
        <begin position="232"/>
        <end position="294"/>
    </location>
</feature>
<dbReference type="AlphaFoldDB" id="A0A5J5EV66"/>
<evidence type="ECO:0000256" key="1">
    <source>
        <dbReference type="SAM" id="MobiDB-lite"/>
    </source>
</evidence>
<dbReference type="InParanoid" id="A0A5J5EV66"/>
<evidence type="ECO:0000313" key="4">
    <source>
        <dbReference type="Proteomes" id="UP000326924"/>
    </source>
</evidence>
<evidence type="ECO:0000313" key="2">
    <source>
        <dbReference type="EMBL" id="KAA8905001.1"/>
    </source>
</evidence>
<keyword evidence="4" id="KW-1185">Reference proteome</keyword>